<proteinExistence type="predicted"/>
<comment type="caution">
    <text evidence="1">The sequence shown here is derived from an EMBL/GenBank/DDBJ whole genome shotgun (WGS) entry which is preliminary data.</text>
</comment>
<gene>
    <name evidence="1" type="ORF">T4D_13174</name>
</gene>
<protein>
    <submittedName>
        <fullName evidence="1">Uncharacterized protein</fullName>
    </submittedName>
</protein>
<reference evidence="1 2" key="1">
    <citation type="submission" date="2015-01" db="EMBL/GenBank/DDBJ databases">
        <title>Evolution of Trichinella species and genotypes.</title>
        <authorList>
            <person name="Korhonen P.K."/>
            <person name="Edoardo P."/>
            <person name="Giuseppe L.R."/>
            <person name="Gasser R.B."/>
        </authorList>
    </citation>
    <scope>NUCLEOTIDE SEQUENCE [LARGE SCALE GENOMIC DNA]</scope>
    <source>
        <strain evidence="1">ISS470</strain>
    </source>
</reference>
<organism evidence="1 2">
    <name type="scientific">Trichinella pseudospiralis</name>
    <name type="common">Parasitic roundworm</name>
    <dbReference type="NCBI Taxonomy" id="6337"/>
    <lineage>
        <taxon>Eukaryota</taxon>
        <taxon>Metazoa</taxon>
        <taxon>Ecdysozoa</taxon>
        <taxon>Nematoda</taxon>
        <taxon>Enoplea</taxon>
        <taxon>Dorylaimia</taxon>
        <taxon>Trichinellida</taxon>
        <taxon>Trichinellidae</taxon>
        <taxon>Trichinella</taxon>
    </lineage>
</organism>
<evidence type="ECO:0000313" key="1">
    <source>
        <dbReference type="EMBL" id="KRY93706.1"/>
    </source>
</evidence>
<dbReference type="EMBL" id="JYDT01000001">
    <property type="protein sequence ID" value="KRY93706.1"/>
    <property type="molecule type" value="Genomic_DNA"/>
</dbReference>
<name>A0A0V1G5V6_TRIPS</name>
<keyword evidence="2" id="KW-1185">Reference proteome</keyword>
<accession>A0A0V1G5V6</accession>
<evidence type="ECO:0000313" key="2">
    <source>
        <dbReference type="Proteomes" id="UP000054995"/>
    </source>
</evidence>
<dbReference type="AlphaFoldDB" id="A0A0V1G5V6"/>
<sequence>MVMHMLVNFLSMFCSLLFSTAILRHAEVNVEQLP</sequence>
<dbReference type="Proteomes" id="UP000054995">
    <property type="component" value="Unassembled WGS sequence"/>
</dbReference>